<proteinExistence type="predicted"/>
<dbReference type="EMBL" id="CP144460">
    <property type="protein sequence ID" value="XBS38028.1"/>
    <property type="molecule type" value="Genomic_DNA"/>
</dbReference>
<dbReference type="GO" id="GO:0008168">
    <property type="term" value="F:methyltransferase activity"/>
    <property type="evidence" value="ECO:0007669"/>
    <property type="project" value="UniProtKB-KW"/>
</dbReference>
<dbReference type="PANTHER" id="PTHR43861:SF5">
    <property type="entry name" value="BLL5978 PROTEIN"/>
    <property type="match status" value="1"/>
</dbReference>
<name>A0AAU7P9Z5_9XANT</name>
<dbReference type="Pfam" id="PF13489">
    <property type="entry name" value="Methyltransf_23"/>
    <property type="match status" value="1"/>
</dbReference>
<dbReference type="RefSeq" id="WP_349656514.1">
    <property type="nucleotide sequence ID" value="NZ_CP144460.1"/>
</dbReference>
<reference evidence="1" key="1">
    <citation type="submission" date="2024-02" db="EMBL/GenBank/DDBJ databases">
        <title>Complete genome sequence of Xanthomonas sp. 10-10.</title>
        <authorList>
            <person name="Biessy A."/>
            <person name="Ciotola M."/>
            <person name="Cadieux M."/>
            <person name="Soufiane B."/>
            <person name="Laforest M."/>
            <person name="Filion M."/>
        </authorList>
    </citation>
    <scope>NUCLEOTIDE SEQUENCE</scope>
    <source>
        <strain evidence="1">10-10</strain>
    </source>
</reference>
<dbReference type="InterPro" id="IPR029063">
    <property type="entry name" value="SAM-dependent_MTases_sf"/>
</dbReference>
<keyword evidence="1" id="KW-0489">Methyltransferase</keyword>
<dbReference type="AlphaFoldDB" id="A0AAU7P9Z5"/>
<keyword evidence="1" id="KW-0808">Transferase</keyword>
<accession>A0AAU7P9Z5</accession>
<organism evidence="1">
    <name type="scientific">Xanthomonas sp. 10-10</name>
    <dbReference type="NCBI Taxonomy" id="3115848"/>
    <lineage>
        <taxon>Bacteria</taxon>
        <taxon>Pseudomonadati</taxon>
        <taxon>Pseudomonadota</taxon>
        <taxon>Gammaproteobacteria</taxon>
        <taxon>Lysobacterales</taxon>
        <taxon>Lysobacteraceae</taxon>
        <taxon>Xanthomonas</taxon>
    </lineage>
</organism>
<evidence type="ECO:0000313" key="1">
    <source>
        <dbReference type="EMBL" id="XBS38028.1"/>
    </source>
</evidence>
<dbReference type="Gene3D" id="3.40.50.150">
    <property type="entry name" value="Vaccinia Virus protein VP39"/>
    <property type="match status" value="1"/>
</dbReference>
<gene>
    <name evidence="1" type="ORF">VZ068_00340</name>
</gene>
<protein>
    <submittedName>
        <fullName evidence="1">Class I SAM-dependent methyltransferase</fullName>
        <ecNumber evidence="1">2.1.1.-</ecNumber>
    </submittedName>
</protein>
<dbReference type="PANTHER" id="PTHR43861">
    <property type="entry name" value="TRANS-ACONITATE 2-METHYLTRANSFERASE-RELATED"/>
    <property type="match status" value="1"/>
</dbReference>
<dbReference type="GO" id="GO:0032259">
    <property type="term" value="P:methylation"/>
    <property type="evidence" value="ECO:0007669"/>
    <property type="project" value="UniProtKB-KW"/>
</dbReference>
<dbReference type="SUPFAM" id="SSF53335">
    <property type="entry name" value="S-adenosyl-L-methionine-dependent methyltransferases"/>
    <property type="match status" value="1"/>
</dbReference>
<dbReference type="EC" id="2.1.1.-" evidence="1"/>
<sequence>MPAAGPTARCGSQSRSHCGIGACMRSALATSQEPWTPDHGHCRCCGGTQAQRTIWAEVYVGTGQELRRCGACAAVYLAPDLTEAALQHFYVHDYRRLFPAEIPWGSQARFFAWRGDRWIARSRLQRIAPALAPAARVLEVGSGFGAFLGAAAALRPDLHLSACEPDAAHRDGLLDGAAVTFLPALDAIADGQFDAVVAFHVLEHLTDPRAFLAALERILVPEGQAWIEVPDLMSGWRSRNYVHPAHLSYFSVPLLRRLVEAAGLEVVSCGPYSDRGVLAGNIWLQLRQPAQRRSAAPLAMADAHEIATVDARLDQVGWSRRDRLQRRLKHGLMRVLGRGLFGELQRWRGYRQLRKEQANDALR</sequence>